<sequence>MLQNNWTKVILGALIFLGFSAYAVWTGIRWINWPKAPVDLTINEAILQSDNVPWIRLTNGEWRCDYSYTEKTFSYSALTDGQAVVFVGFEDEPKCPPAERPSGAFREIASPLLEQLVNLGFKREAIVGPDAKETRVFVLFTHEGPGNFMITVPVLAILALIGLAYLRAGIVRAS</sequence>
<organism evidence="2 3">
    <name type="scientific">Leptospira langatensis</name>
    <dbReference type="NCBI Taxonomy" id="2484983"/>
    <lineage>
        <taxon>Bacteria</taxon>
        <taxon>Pseudomonadati</taxon>
        <taxon>Spirochaetota</taxon>
        <taxon>Spirochaetia</taxon>
        <taxon>Leptospirales</taxon>
        <taxon>Leptospiraceae</taxon>
        <taxon>Leptospira</taxon>
    </lineage>
</organism>
<name>A0A5R2ASJ3_9LEPT</name>
<evidence type="ECO:0000256" key="1">
    <source>
        <dbReference type="SAM" id="Phobius"/>
    </source>
</evidence>
<evidence type="ECO:0000313" key="3">
    <source>
        <dbReference type="Proteomes" id="UP000297946"/>
    </source>
</evidence>
<keyword evidence="1" id="KW-0472">Membrane</keyword>
<dbReference type="OrthoDB" id="9899911at2"/>
<accession>A0A5R2ASJ3</accession>
<evidence type="ECO:0000313" key="2">
    <source>
        <dbReference type="EMBL" id="TGJ98778.1"/>
    </source>
</evidence>
<gene>
    <name evidence="2" type="ORF">EHO57_14730</name>
</gene>
<protein>
    <submittedName>
        <fullName evidence="2">Uncharacterized protein</fullName>
    </submittedName>
</protein>
<dbReference type="AlphaFoldDB" id="A0A5R2ASJ3"/>
<dbReference type="Proteomes" id="UP000297946">
    <property type="component" value="Unassembled WGS sequence"/>
</dbReference>
<keyword evidence="1" id="KW-0812">Transmembrane</keyword>
<reference evidence="2 3" key="1">
    <citation type="journal article" date="2019" name="PLoS Negl. Trop. Dis.">
        <title>Revisiting the worldwide diversity of Leptospira species in the environment.</title>
        <authorList>
            <person name="Vincent A.T."/>
            <person name="Schiettekatte O."/>
            <person name="Bourhy P."/>
            <person name="Veyrier F.J."/>
            <person name="Picardeau M."/>
        </authorList>
    </citation>
    <scope>NUCLEOTIDE SEQUENCE [LARGE SCALE GENOMIC DNA]</scope>
    <source>
        <strain evidence="2 3">SSW18</strain>
    </source>
</reference>
<feature type="transmembrane region" description="Helical" evidence="1">
    <location>
        <begin position="148"/>
        <end position="166"/>
    </location>
</feature>
<comment type="caution">
    <text evidence="2">The sequence shown here is derived from an EMBL/GenBank/DDBJ whole genome shotgun (WGS) entry which is preliminary data.</text>
</comment>
<dbReference type="RefSeq" id="WP_135645971.1">
    <property type="nucleotide sequence ID" value="NZ_RQER01000010.1"/>
</dbReference>
<dbReference type="EMBL" id="RQER01000010">
    <property type="protein sequence ID" value="TGJ98778.1"/>
    <property type="molecule type" value="Genomic_DNA"/>
</dbReference>
<keyword evidence="1" id="KW-1133">Transmembrane helix</keyword>
<proteinExistence type="predicted"/>